<dbReference type="GO" id="GO:0031965">
    <property type="term" value="C:nuclear membrane"/>
    <property type="evidence" value="ECO:0007669"/>
    <property type="project" value="UniProtKB-UniRule"/>
</dbReference>
<dbReference type="GO" id="GO:0006406">
    <property type="term" value="P:mRNA export from nucleus"/>
    <property type="evidence" value="ECO:0007669"/>
    <property type="project" value="TreeGrafter"/>
</dbReference>
<comment type="subunit">
    <text evidence="9">Component of the nuclear pore complex (NPC).</text>
</comment>
<comment type="subcellular location">
    <subcellularLocation>
        <location evidence="1 9">Nucleus</location>
        <location evidence="1 9">Nuclear pore complex</location>
    </subcellularLocation>
</comment>
<keyword evidence="7 9" id="KW-0906">Nuclear pore complex</keyword>
<gene>
    <name evidence="10" type="ORF">SBAD_LOCUS9247</name>
</gene>
<dbReference type="PANTHER" id="PTHR13373:SF21">
    <property type="entry name" value="NUCLEAR PORE COMPLEX PROTEIN NUP85"/>
    <property type="match status" value="1"/>
</dbReference>
<dbReference type="GO" id="GO:0031080">
    <property type="term" value="C:nuclear pore outer ring"/>
    <property type="evidence" value="ECO:0007669"/>
    <property type="project" value="TreeGrafter"/>
</dbReference>
<evidence type="ECO:0000256" key="4">
    <source>
        <dbReference type="ARBA" id="ARBA00022816"/>
    </source>
</evidence>
<keyword evidence="8 9" id="KW-0539">Nucleus</keyword>
<protein>
    <recommendedName>
        <fullName evidence="9">Nuclear pore complex protein Nup85</fullName>
    </recommendedName>
</protein>
<evidence type="ECO:0000256" key="3">
    <source>
        <dbReference type="ARBA" id="ARBA00022448"/>
    </source>
</evidence>
<name>A0A183J049_9BILA</name>
<dbReference type="WBParaSite" id="SBAD_0000957801-mRNA-1">
    <property type="protein sequence ID" value="SBAD_0000957801-mRNA-1"/>
    <property type="gene ID" value="SBAD_0000957801"/>
</dbReference>
<evidence type="ECO:0000313" key="11">
    <source>
        <dbReference type="Proteomes" id="UP000270296"/>
    </source>
</evidence>
<comment type="similarity">
    <text evidence="2 9">Belongs to the nucleoporin Nup85 family.</text>
</comment>
<proteinExistence type="inferred from homology"/>
<evidence type="ECO:0000256" key="9">
    <source>
        <dbReference type="RuleBase" id="RU365073"/>
    </source>
</evidence>
<dbReference type="Proteomes" id="UP000270296">
    <property type="component" value="Unassembled WGS sequence"/>
</dbReference>
<reference evidence="12" key="1">
    <citation type="submission" date="2016-06" db="UniProtKB">
        <authorList>
            <consortium name="WormBaseParasite"/>
        </authorList>
    </citation>
    <scope>IDENTIFICATION</scope>
</reference>
<keyword evidence="11" id="KW-1185">Reference proteome</keyword>
<evidence type="ECO:0000256" key="8">
    <source>
        <dbReference type="ARBA" id="ARBA00023242"/>
    </source>
</evidence>
<dbReference type="GO" id="GO:0006606">
    <property type="term" value="P:protein import into nucleus"/>
    <property type="evidence" value="ECO:0007669"/>
    <property type="project" value="TreeGrafter"/>
</dbReference>
<dbReference type="InterPro" id="IPR011502">
    <property type="entry name" value="Nucleoporin_Nup85"/>
</dbReference>
<keyword evidence="3 9" id="KW-0813">Transport</keyword>
<evidence type="ECO:0000313" key="12">
    <source>
        <dbReference type="WBParaSite" id="SBAD_0000957801-mRNA-1"/>
    </source>
</evidence>
<dbReference type="GO" id="GO:0045893">
    <property type="term" value="P:positive regulation of DNA-templated transcription"/>
    <property type="evidence" value="ECO:0007669"/>
    <property type="project" value="TreeGrafter"/>
</dbReference>
<evidence type="ECO:0000256" key="5">
    <source>
        <dbReference type="ARBA" id="ARBA00022927"/>
    </source>
</evidence>
<dbReference type="GO" id="GO:0017056">
    <property type="term" value="F:structural constituent of nuclear pore"/>
    <property type="evidence" value="ECO:0007669"/>
    <property type="project" value="TreeGrafter"/>
</dbReference>
<keyword evidence="9" id="KW-0472">Membrane</keyword>
<dbReference type="Pfam" id="PF07575">
    <property type="entry name" value="Nucleopor_Nup85"/>
    <property type="match status" value="1"/>
</dbReference>
<accession>A0A183J049</accession>
<dbReference type="AlphaFoldDB" id="A0A183J049"/>
<evidence type="ECO:0000256" key="1">
    <source>
        <dbReference type="ARBA" id="ARBA00004567"/>
    </source>
</evidence>
<keyword evidence="4 9" id="KW-0509">mRNA transport</keyword>
<evidence type="ECO:0000313" key="10">
    <source>
        <dbReference type="EMBL" id="VDP22106.1"/>
    </source>
</evidence>
<keyword evidence="6 9" id="KW-0811">Translocation</keyword>
<organism evidence="12">
    <name type="scientific">Soboliphyme baturini</name>
    <dbReference type="NCBI Taxonomy" id="241478"/>
    <lineage>
        <taxon>Eukaryota</taxon>
        <taxon>Metazoa</taxon>
        <taxon>Ecdysozoa</taxon>
        <taxon>Nematoda</taxon>
        <taxon>Enoplea</taxon>
        <taxon>Dorylaimia</taxon>
        <taxon>Dioctophymatida</taxon>
        <taxon>Dioctophymatoidea</taxon>
        <taxon>Soboliphymatidae</taxon>
        <taxon>Soboliphyme</taxon>
    </lineage>
</organism>
<sequence>MFLKPLHGRCREKQGSYSLTAFTDWGTCCFPEIEDFLREILQKRSDAVDDEKYWSMVFLCLMLGRIDELEKLLSCSANKTDECYLSIIELLKKCPLKLKALSGTTLSSWYFEVFDQLESGRYASCPRLEQIIRVFADDETVYHELSPLCLNWKQVFISRSIYSSASFDASCLMALAEFAMKTTATKTLDVKDEIFLAVFSFDPIRLLHKLCQSLHNWWLPAHLADMFRYSDFFSGDLRRHKLKNMLERISIPSDYKALKLVGLCRSLNFTDLALDLCRNYSYKYLKEGKINCAFKWCLASAVSYLTYFKYNVGVCFNNHSSCRGLQQL</sequence>
<dbReference type="OrthoDB" id="17644at2759"/>
<reference evidence="10 11" key="2">
    <citation type="submission" date="2018-11" db="EMBL/GenBank/DDBJ databases">
        <authorList>
            <consortium name="Pathogen Informatics"/>
        </authorList>
    </citation>
    <scope>NUCLEOTIDE SEQUENCE [LARGE SCALE GENOMIC DNA]</scope>
</reference>
<dbReference type="PANTHER" id="PTHR13373">
    <property type="entry name" value="FROUNT PROTEIN-RELATED"/>
    <property type="match status" value="1"/>
</dbReference>
<keyword evidence="5 9" id="KW-0653">Protein transport</keyword>
<evidence type="ECO:0000256" key="6">
    <source>
        <dbReference type="ARBA" id="ARBA00023010"/>
    </source>
</evidence>
<evidence type="ECO:0000256" key="7">
    <source>
        <dbReference type="ARBA" id="ARBA00023132"/>
    </source>
</evidence>
<comment type="function">
    <text evidence="9">Functions as a component of the nuclear pore complex (NPC).</text>
</comment>
<evidence type="ECO:0000256" key="2">
    <source>
        <dbReference type="ARBA" id="ARBA00005573"/>
    </source>
</evidence>
<dbReference type="EMBL" id="UZAM01012492">
    <property type="protein sequence ID" value="VDP22106.1"/>
    <property type="molecule type" value="Genomic_DNA"/>
</dbReference>